<dbReference type="PANTHER" id="PTHR30547">
    <property type="entry name" value="UNCHARACTERIZED PROTEIN YHCG-RELATED"/>
    <property type="match status" value="1"/>
</dbReference>
<sequence length="344" mass="39846">MEKNITGINYTQFLDDLKTKVAASQYRAALSVNKELILLYHHIGTEIINSQKQHGWGAKIITQLSRDLRSEFPEMKGFSPQNLKYMRRFAEEYNLDEIGQQAIDQLPWGHNITLMYEVPDKKEREFYIQKAKEYSWSRNVLSMQIESDLYKREGKAITNFNKKLSSPHSDLAQATLRNPYLFDFLSLGKDAHEREVEKGLVAHIERFLLELGEGFAFLGRQYHLQIEDQDFYIDLLFYHIKLRAFVVIDLKSGKFKPEYAGKMNFYLSAVDDLLRQPGDNPSIGLILCRSKVGVVAEYALRDMTKPIGLAEYKLTESLPNDIKTALPTIEQIEEELSKDFTENE</sequence>
<evidence type="ECO:0000259" key="1">
    <source>
        <dbReference type="Pfam" id="PF06250"/>
    </source>
</evidence>
<dbReference type="PATRIC" id="fig|447.4.peg.3742"/>
<gene>
    <name evidence="3" type="ORF">Lboz_3496</name>
</gene>
<dbReference type="InterPro" id="IPR053148">
    <property type="entry name" value="PD-DEXK-like_domain"/>
</dbReference>
<name>A0A0W0R9U8_LEGBO</name>
<dbReference type="AlphaFoldDB" id="A0A0W0R9U8"/>
<reference evidence="3 4" key="1">
    <citation type="submission" date="2015-11" db="EMBL/GenBank/DDBJ databases">
        <title>Genomic analysis of 38 Legionella species identifies large and diverse effector repertoires.</title>
        <authorList>
            <person name="Burstein D."/>
            <person name="Amaro F."/>
            <person name="Zusman T."/>
            <person name="Lifshitz Z."/>
            <person name="Cohen O."/>
            <person name="Gilbert J.A."/>
            <person name="Pupko T."/>
            <person name="Shuman H.A."/>
            <person name="Segal G."/>
        </authorList>
    </citation>
    <scope>NUCLEOTIDE SEQUENCE [LARGE SCALE GENOMIC DNA]</scope>
    <source>
        <strain evidence="3 4">WIGA</strain>
    </source>
</reference>
<dbReference type="Pfam" id="PF06250">
    <property type="entry name" value="YhcG_C"/>
    <property type="match status" value="1"/>
</dbReference>
<dbReference type="InterPro" id="IPR011856">
    <property type="entry name" value="tRNA_endonuc-like_dom_sf"/>
</dbReference>
<dbReference type="Gene3D" id="3.40.1350.10">
    <property type="match status" value="1"/>
</dbReference>
<feature type="domain" description="YhcG PDDEXK nuclease" evidence="1">
    <location>
        <begin position="174"/>
        <end position="327"/>
    </location>
</feature>
<dbReference type="InterPro" id="IPR041527">
    <property type="entry name" value="YhcG_N"/>
</dbReference>
<dbReference type="InterPro" id="IPR009362">
    <property type="entry name" value="YhcG_C"/>
</dbReference>
<evidence type="ECO:0000313" key="3">
    <source>
        <dbReference type="EMBL" id="KTC67853.1"/>
    </source>
</evidence>
<comment type="caution">
    <text evidence="3">The sequence shown here is derived from an EMBL/GenBank/DDBJ whole genome shotgun (WGS) entry which is preliminary data.</text>
</comment>
<dbReference type="RefSeq" id="WP_058461004.1">
    <property type="nucleotide sequence ID" value="NZ_CAAAIY010000031.1"/>
</dbReference>
<evidence type="ECO:0000259" key="2">
    <source>
        <dbReference type="Pfam" id="PF17761"/>
    </source>
</evidence>
<dbReference type="STRING" id="447.Lboz_3496"/>
<proteinExistence type="predicted"/>
<organism evidence="3 4">
    <name type="scientific">Legionella bozemanae</name>
    <name type="common">Fluoribacter bozemanae</name>
    <dbReference type="NCBI Taxonomy" id="447"/>
    <lineage>
        <taxon>Bacteria</taxon>
        <taxon>Pseudomonadati</taxon>
        <taxon>Pseudomonadota</taxon>
        <taxon>Gammaproteobacteria</taxon>
        <taxon>Legionellales</taxon>
        <taxon>Legionellaceae</taxon>
        <taxon>Legionella</taxon>
    </lineage>
</organism>
<evidence type="ECO:0008006" key="5">
    <source>
        <dbReference type="Google" id="ProtNLM"/>
    </source>
</evidence>
<accession>A0A0W0R9U8</accession>
<keyword evidence="4" id="KW-1185">Reference proteome</keyword>
<feature type="domain" description="YhcG N-terminal" evidence="2">
    <location>
        <begin position="17"/>
        <end position="152"/>
    </location>
</feature>
<dbReference type="Pfam" id="PF17761">
    <property type="entry name" value="DUF1016_N"/>
    <property type="match status" value="1"/>
</dbReference>
<dbReference type="PANTHER" id="PTHR30547:SF0">
    <property type="entry name" value="BLR8175 PROTEIN"/>
    <property type="match status" value="1"/>
</dbReference>
<evidence type="ECO:0000313" key="4">
    <source>
        <dbReference type="Proteomes" id="UP000054695"/>
    </source>
</evidence>
<dbReference type="OrthoDB" id="9801263at2"/>
<protein>
    <recommendedName>
        <fullName evidence="5">Cytoplasmic protein</fullName>
    </recommendedName>
</protein>
<dbReference type="GO" id="GO:0003676">
    <property type="term" value="F:nucleic acid binding"/>
    <property type="evidence" value="ECO:0007669"/>
    <property type="project" value="InterPro"/>
</dbReference>
<dbReference type="EMBL" id="LNXU01000057">
    <property type="protein sequence ID" value="KTC67853.1"/>
    <property type="molecule type" value="Genomic_DNA"/>
</dbReference>
<dbReference type="Proteomes" id="UP000054695">
    <property type="component" value="Unassembled WGS sequence"/>
</dbReference>